<dbReference type="EMBL" id="CP119316">
    <property type="protein sequence ID" value="WEK47470.1"/>
    <property type="molecule type" value="Genomic_DNA"/>
</dbReference>
<evidence type="ECO:0000256" key="2">
    <source>
        <dbReference type="ARBA" id="ARBA00022505"/>
    </source>
</evidence>
<feature type="binding site" evidence="6">
    <location>
        <position position="155"/>
    </location>
    <ligand>
        <name>molybdate</name>
        <dbReference type="ChEBI" id="CHEBI:36264"/>
    </ligand>
</feature>
<accession>A0AAJ6BQG0</accession>
<evidence type="ECO:0000256" key="5">
    <source>
        <dbReference type="ARBA" id="ARBA00062515"/>
    </source>
</evidence>
<dbReference type="AlphaFoldDB" id="A0AAJ6BQG0"/>
<dbReference type="GO" id="GO:0046872">
    <property type="term" value="F:metal ion binding"/>
    <property type="evidence" value="ECO:0007669"/>
    <property type="project" value="UniProtKB-KW"/>
</dbReference>
<dbReference type="Proteomes" id="UP001218362">
    <property type="component" value="Chromosome"/>
</dbReference>
<evidence type="ECO:0000256" key="6">
    <source>
        <dbReference type="PIRSR" id="PIRSR004846-1"/>
    </source>
</evidence>
<dbReference type="PANTHER" id="PTHR30632:SF17">
    <property type="entry name" value="MOLYBDATE-BINDING PROTEIN MODA"/>
    <property type="match status" value="1"/>
</dbReference>
<dbReference type="GO" id="GO:0030288">
    <property type="term" value="C:outer membrane-bounded periplasmic space"/>
    <property type="evidence" value="ECO:0007669"/>
    <property type="project" value="TreeGrafter"/>
</dbReference>
<dbReference type="NCBIfam" id="TIGR01256">
    <property type="entry name" value="modA"/>
    <property type="match status" value="1"/>
</dbReference>
<dbReference type="Pfam" id="PF13531">
    <property type="entry name" value="SBP_bac_11"/>
    <property type="match status" value="1"/>
</dbReference>
<gene>
    <name evidence="8" type="primary">modA</name>
    <name evidence="8" type="ORF">P0Y56_04040</name>
</gene>
<comment type="subunit">
    <text evidence="5">The complex is composed of two ATP-binding proteins (ModC), two transmembrane proteins (ModB) and a solute-binding protein (ModA).</text>
</comment>
<evidence type="ECO:0000256" key="4">
    <source>
        <dbReference type="ARBA" id="ARBA00022729"/>
    </source>
</evidence>
<evidence type="ECO:0000313" key="8">
    <source>
        <dbReference type="EMBL" id="WEK47470.1"/>
    </source>
</evidence>
<dbReference type="PANTHER" id="PTHR30632">
    <property type="entry name" value="MOLYBDATE-BINDING PERIPLASMIC PROTEIN"/>
    <property type="match status" value="1"/>
</dbReference>
<feature type="chain" id="PRO_5042594581" evidence="7">
    <location>
        <begin position="23"/>
        <end position="264"/>
    </location>
</feature>
<name>A0AAJ6BQG0_9SPHN</name>
<comment type="similarity">
    <text evidence="1">Belongs to the bacterial solute-binding protein ModA family.</text>
</comment>
<dbReference type="PIRSF" id="PIRSF004846">
    <property type="entry name" value="ModA"/>
    <property type="match status" value="1"/>
</dbReference>
<feature type="signal peptide" evidence="7">
    <location>
        <begin position="1"/>
        <end position="22"/>
    </location>
</feature>
<feature type="binding site" evidence="6">
    <location>
        <position position="70"/>
    </location>
    <ligand>
        <name>molybdate</name>
        <dbReference type="ChEBI" id="CHEBI:36264"/>
    </ligand>
</feature>
<feature type="binding site" evidence="6">
    <location>
        <position position="43"/>
    </location>
    <ligand>
        <name>molybdate</name>
        <dbReference type="ChEBI" id="CHEBI:36264"/>
    </ligand>
</feature>
<dbReference type="GO" id="GO:1901359">
    <property type="term" value="F:tungstate binding"/>
    <property type="evidence" value="ECO:0007669"/>
    <property type="project" value="UniProtKB-ARBA"/>
</dbReference>
<dbReference type="Gene3D" id="3.40.190.10">
    <property type="entry name" value="Periplasmic binding protein-like II"/>
    <property type="match status" value="2"/>
</dbReference>
<keyword evidence="3 6" id="KW-0479">Metal-binding</keyword>
<keyword evidence="4 7" id="KW-0732">Signal</keyword>
<feature type="binding site" evidence="6">
    <location>
        <position position="200"/>
    </location>
    <ligand>
        <name>molybdate</name>
        <dbReference type="ChEBI" id="CHEBI:36264"/>
    </ligand>
</feature>
<dbReference type="SUPFAM" id="SSF53850">
    <property type="entry name" value="Periplasmic binding protein-like II"/>
    <property type="match status" value="1"/>
</dbReference>
<evidence type="ECO:0000256" key="3">
    <source>
        <dbReference type="ARBA" id="ARBA00022723"/>
    </source>
</evidence>
<organism evidence="8 9">
    <name type="scientific">Candidatus Andeanibacterium colombiense</name>
    <dbReference type="NCBI Taxonomy" id="3121345"/>
    <lineage>
        <taxon>Bacteria</taxon>
        <taxon>Pseudomonadati</taxon>
        <taxon>Pseudomonadota</taxon>
        <taxon>Alphaproteobacteria</taxon>
        <taxon>Sphingomonadales</taxon>
        <taxon>Sphingomonadaceae</taxon>
        <taxon>Candidatus Andeanibacterium</taxon>
    </lineage>
</organism>
<proteinExistence type="inferred from homology"/>
<dbReference type="GO" id="GO:0030973">
    <property type="term" value="F:molybdate ion binding"/>
    <property type="evidence" value="ECO:0007669"/>
    <property type="project" value="TreeGrafter"/>
</dbReference>
<keyword evidence="2 6" id="KW-0500">Molybdenum</keyword>
<protein>
    <submittedName>
        <fullName evidence="8">Molybdate ABC transporter substrate-binding protein</fullName>
    </submittedName>
</protein>
<feature type="binding site" evidence="6">
    <location>
        <position position="182"/>
    </location>
    <ligand>
        <name>molybdate</name>
        <dbReference type="ChEBI" id="CHEBI:36264"/>
    </ligand>
</feature>
<sequence length="264" mass="27435">MSRMVTHFLALFTALFTGLVLAACSGADKAPGGPPPTVLAASSLQGALDEAADAWAKQGHAKPVLVYAASSALARQAESGADGDLFISADEDWMDTLDKAGLVKTDTREDLLGNTLVLIAPAGSADKFELTDRTAFFTALGKGPLSIADPAAVPAGKYGKAALLNLRLWEFAEDRLAPGENVRAALALVERGEAPLGIVYGSDAQASDKVRVVATFPETSHPAILYPAAVLKTSKSADAQPFLEFLGGEAAQAIFAKHGFSQPR</sequence>
<dbReference type="KEGG" id="acob:P0Y56_04040"/>
<dbReference type="FunFam" id="3.40.190.10:FF:000035">
    <property type="entry name" value="Molybdate ABC transporter substrate-binding protein"/>
    <property type="match status" value="1"/>
</dbReference>
<evidence type="ECO:0000256" key="7">
    <source>
        <dbReference type="SAM" id="SignalP"/>
    </source>
</evidence>
<evidence type="ECO:0000313" key="9">
    <source>
        <dbReference type="Proteomes" id="UP001218362"/>
    </source>
</evidence>
<dbReference type="InterPro" id="IPR050682">
    <property type="entry name" value="ModA/WtpA"/>
</dbReference>
<reference evidence="8" key="1">
    <citation type="submission" date="2023-03" db="EMBL/GenBank/DDBJ databases">
        <title>Andean soil-derived lignocellulolytic bacterial consortium as a source of novel taxa and putative plastic-active enzymes.</title>
        <authorList>
            <person name="Diaz-Garcia L."/>
            <person name="Chuvochina M."/>
            <person name="Feuerriegel G."/>
            <person name="Bunk B."/>
            <person name="Sproer C."/>
            <person name="Streit W.R."/>
            <person name="Rodriguez L.M."/>
            <person name="Overmann J."/>
            <person name="Jimenez D.J."/>
        </authorList>
    </citation>
    <scope>NUCLEOTIDE SEQUENCE</scope>
    <source>
        <strain evidence="8">MAG 26</strain>
    </source>
</reference>
<dbReference type="InterPro" id="IPR005950">
    <property type="entry name" value="ModA"/>
</dbReference>
<evidence type="ECO:0000256" key="1">
    <source>
        <dbReference type="ARBA" id="ARBA00009175"/>
    </source>
</evidence>
<dbReference type="GO" id="GO:0015689">
    <property type="term" value="P:molybdate ion transport"/>
    <property type="evidence" value="ECO:0007669"/>
    <property type="project" value="InterPro"/>
</dbReference>